<evidence type="ECO:0000313" key="3">
    <source>
        <dbReference type="Proteomes" id="UP000772434"/>
    </source>
</evidence>
<dbReference type="InterPro" id="IPR052980">
    <property type="entry name" value="Crinkler_effector"/>
</dbReference>
<comment type="caution">
    <text evidence="2">The sequence shown here is derived from an EMBL/GenBank/DDBJ whole genome shotgun (WGS) entry which is preliminary data.</text>
</comment>
<protein>
    <submittedName>
        <fullName evidence="2">Uncharacterized protein</fullName>
    </submittedName>
</protein>
<keyword evidence="3" id="KW-1185">Reference proteome</keyword>
<proteinExistence type="predicted"/>
<reference evidence="2" key="1">
    <citation type="submission" date="2020-11" db="EMBL/GenBank/DDBJ databases">
        <authorList>
            <consortium name="DOE Joint Genome Institute"/>
            <person name="Ahrendt S."/>
            <person name="Riley R."/>
            <person name="Andreopoulos W."/>
            <person name="Labutti K."/>
            <person name="Pangilinan J."/>
            <person name="Ruiz-Duenas F.J."/>
            <person name="Barrasa J.M."/>
            <person name="Sanchez-Garcia M."/>
            <person name="Camarero S."/>
            <person name="Miyauchi S."/>
            <person name="Serrano A."/>
            <person name="Linde D."/>
            <person name="Babiker R."/>
            <person name="Drula E."/>
            <person name="Ayuso-Fernandez I."/>
            <person name="Pacheco R."/>
            <person name="Padilla G."/>
            <person name="Ferreira P."/>
            <person name="Barriuso J."/>
            <person name="Kellner H."/>
            <person name="Castanera R."/>
            <person name="Alfaro M."/>
            <person name="Ramirez L."/>
            <person name="Pisabarro A.G."/>
            <person name="Kuo A."/>
            <person name="Tritt A."/>
            <person name="Lipzen A."/>
            <person name="He G."/>
            <person name="Yan M."/>
            <person name="Ng V."/>
            <person name="Cullen D."/>
            <person name="Martin F."/>
            <person name="Rosso M.-N."/>
            <person name="Henrissat B."/>
            <person name="Hibbett D."/>
            <person name="Martinez A.T."/>
            <person name="Grigoriev I.V."/>
        </authorList>
    </citation>
    <scope>NUCLEOTIDE SEQUENCE</scope>
    <source>
        <strain evidence="2">AH 40177</strain>
    </source>
</reference>
<accession>A0A9P5Q2C9</accession>
<dbReference type="AlphaFoldDB" id="A0A9P5Q2C9"/>
<gene>
    <name evidence="2" type="ORF">BDP27DRAFT_1417275</name>
</gene>
<dbReference type="Proteomes" id="UP000772434">
    <property type="component" value="Unassembled WGS sequence"/>
</dbReference>
<feature type="region of interest" description="Disordered" evidence="1">
    <location>
        <begin position="619"/>
        <end position="650"/>
    </location>
</feature>
<evidence type="ECO:0000313" key="2">
    <source>
        <dbReference type="EMBL" id="KAF9073453.1"/>
    </source>
</evidence>
<dbReference type="EMBL" id="JADNRY010000018">
    <property type="protein sequence ID" value="KAF9073453.1"/>
    <property type="molecule type" value="Genomic_DNA"/>
</dbReference>
<name>A0A9P5Q2C9_9AGAR</name>
<dbReference type="OrthoDB" id="2340858at2759"/>
<evidence type="ECO:0000256" key="1">
    <source>
        <dbReference type="SAM" id="MobiDB-lite"/>
    </source>
</evidence>
<sequence length="650" mass="73243">MLYLDKPGSGVVITGQPGIGKSVFLAYLLAVLLSIPDGGIPVSGETPDQGLHLESAPVLFYTPLEQVLFYNSKCYVPNYSSTFQMNTLPIPHDDVTTPVWVLIDMGLKKEEPPLNAHGLSTIFPVQSASADPIWYQRWTDARIPNARYFGLPLWDEALLNRGLEFNLENSKFQARVTAWLEEGKTELPQVHCDTLDRFVWEGKLVRNDKEKAIKLLVSDAIRRVGYSAHDVYDFLFIRRVSYSARNAYDLLLSPGSLGMDMSMWREAVSFIQRLSNPGKALSNALVSIKPVKPEKLLSSDSFMVIWRTPEIHSIAEQHGAMLNEEQRAELFAYFRRYPESSTVVGHIYEPFVHEVISSNDKPLLSLQPMLPVTKSGIHTHATSPWALSEYPKITTIERRLVKYETLPLADLDLNCYYTPNHMKNPFFDSFFFCEESSAINAVFARTSTRLSHEDKPETGYPSIRNIVRHAREKFGKPVKIVYIYVGPEFLPSETRSWEIAAAGFPEGSVYYLGLQLPYKVEQVAQAQATLDSRKAEAEKAEAERNPPIGSASVAPEMDVESVAEELDVERLAQQTTDEALRIILSKVPEGYITSSYDEMEAHLRDYFVGFFLRHCAGAKKKRKNTPDESSSASHPHKKSRTNAFDESSDA</sequence>
<organism evidence="2 3">
    <name type="scientific">Rhodocollybia butyracea</name>
    <dbReference type="NCBI Taxonomy" id="206335"/>
    <lineage>
        <taxon>Eukaryota</taxon>
        <taxon>Fungi</taxon>
        <taxon>Dikarya</taxon>
        <taxon>Basidiomycota</taxon>
        <taxon>Agaricomycotina</taxon>
        <taxon>Agaricomycetes</taxon>
        <taxon>Agaricomycetidae</taxon>
        <taxon>Agaricales</taxon>
        <taxon>Marasmiineae</taxon>
        <taxon>Omphalotaceae</taxon>
        <taxon>Rhodocollybia</taxon>
    </lineage>
</organism>
<feature type="compositionally biased region" description="Polar residues" evidence="1">
    <location>
        <begin position="641"/>
        <end position="650"/>
    </location>
</feature>
<dbReference type="PANTHER" id="PTHR33129">
    <property type="entry name" value="PROTEIN KINASE DOMAIN-CONTAINING PROTEIN-RELATED"/>
    <property type="match status" value="1"/>
</dbReference>
<dbReference type="PANTHER" id="PTHR33129:SF1">
    <property type="entry name" value="ATP-BINDING PROTEIN"/>
    <property type="match status" value="1"/>
</dbReference>